<accession>A0ABS6DZL5</accession>
<evidence type="ECO:0000313" key="3">
    <source>
        <dbReference type="Proteomes" id="UP001196301"/>
    </source>
</evidence>
<proteinExistence type="predicted"/>
<dbReference type="Pfam" id="PF04073">
    <property type="entry name" value="tRNA_edit"/>
    <property type="match status" value="1"/>
</dbReference>
<dbReference type="RefSeq" id="WP_216571706.1">
    <property type="nucleotide sequence ID" value="NZ_JAHLOQ010000043.1"/>
</dbReference>
<dbReference type="PANTHER" id="PTHR31423:SF3">
    <property type="entry name" value="PROLYL-TRNA SYNTHETASE ASSOCIATED DOMAIN-CONTAINING PROTEIN 1-RELATED"/>
    <property type="match status" value="1"/>
</dbReference>
<feature type="domain" description="YbaK/aminoacyl-tRNA synthetase-associated" evidence="1">
    <location>
        <begin position="27"/>
        <end position="152"/>
    </location>
</feature>
<sequence>MNNNNNNEQEVLKKLDEMHIKYDITEHPEVFTIEDMSILGIMHEGNVVKNLFLRNSNGTNHYILVMDRDKKANLKSIKNQINSTSLKFASEERLKKYLHLTRGSVTPLGVLNDSDCEVQVLIDKSLIGEKKIGVHPNTNTSTLWISLDDLVKVIQNHGNNIIYITI</sequence>
<dbReference type="InterPro" id="IPR040285">
    <property type="entry name" value="ProX/PRXD1"/>
</dbReference>
<evidence type="ECO:0000259" key="1">
    <source>
        <dbReference type="Pfam" id="PF04073"/>
    </source>
</evidence>
<dbReference type="PANTHER" id="PTHR31423">
    <property type="entry name" value="YBAK DOMAIN-CONTAINING PROTEIN"/>
    <property type="match status" value="1"/>
</dbReference>
<dbReference type="InterPro" id="IPR007214">
    <property type="entry name" value="YbaK/aa-tRNA-synth-assoc-dom"/>
</dbReference>
<protein>
    <submittedName>
        <fullName evidence="2">Prolyl-tRNA synthetase associated domain-containing protein</fullName>
    </submittedName>
</protein>
<dbReference type="Proteomes" id="UP001196301">
    <property type="component" value="Unassembled WGS sequence"/>
</dbReference>
<gene>
    <name evidence="2" type="ORF">KQI20_12350</name>
</gene>
<evidence type="ECO:0000313" key="2">
    <source>
        <dbReference type="EMBL" id="MBU5337234.1"/>
    </source>
</evidence>
<comment type="caution">
    <text evidence="2">The sequence shown here is derived from an EMBL/GenBank/DDBJ whole genome shotgun (WGS) entry which is preliminary data.</text>
</comment>
<name>A0ABS6DZL5_9FIRM</name>
<reference evidence="2 3" key="1">
    <citation type="submission" date="2021-06" db="EMBL/GenBank/DDBJ databases">
        <authorList>
            <person name="Sun Q."/>
            <person name="Li D."/>
        </authorList>
    </citation>
    <scope>NUCLEOTIDE SEQUENCE [LARGE SCALE GENOMIC DNA]</scope>
    <source>
        <strain evidence="2 3">N19</strain>
    </source>
</reference>
<dbReference type="CDD" id="cd04335">
    <property type="entry name" value="PrdX_deacylase"/>
    <property type="match status" value="1"/>
</dbReference>
<dbReference type="EMBL" id="JAHLOQ010000043">
    <property type="protein sequence ID" value="MBU5337234.1"/>
    <property type="molecule type" value="Genomic_DNA"/>
</dbReference>
<organism evidence="2 3">
    <name type="scientific">Intestinibacter bartlettii</name>
    <dbReference type="NCBI Taxonomy" id="261299"/>
    <lineage>
        <taxon>Bacteria</taxon>
        <taxon>Bacillati</taxon>
        <taxon>Bacillota</taxon>
        <taxon>Clostridia</taxon>
        <taxon>Peptostreptococcales</taxon>
        <taxon>Peptostreptococcaceae</taxon>
        <taxon>Intestinibacter</taxon>
    </lineage>
</organism>
<keyword evidence="3" id="KW-1185">Reference proteome</keyword>